<sequence>MVTVCITLFAACAPGAPVAKGEHTVPIGEVCGGFTEATCEGDGVTAYCKPIPGSDDMSGICTPIDEAEDNANTTPALIDPDDGSIDVVVQYGIHFPYTSTCGGKNAPQMCENSDDVCLLPIGFCGSTDSGGHCFTKPDACTEEIAPVCGCDGKTYTNACEALQAETSISYMGECGSTE</sequence>
<dbReference type="Proteomes" id="UP000027446">
    <property type="component" value="Unassembled WGS sequence"/>
</dbReference>
<evidence type="ECO:0000313" key="3">
    <source>
        <dbReference type="Proteomes" id="UP000027446"/>
    </source>
</evidence>
<dbReference type="InterPro" id="IPR036058">
    <property type="entry name" value="Kazal_dom_sf"/>
</dbReference>
<dbReference type="STRING" id="1280949.HAD_02545"/>
<dbReference type="Gene3D" id="3.30.60.30">
    <property type="match status" value="1"/>
</dbReference>
<protein>
    <submittedName>
        <fullName evidence="2">Proteinase inhibitor I1, Kazal</fullName>
    </submittedName>
</protein>
<reference evidence="2 3" key="1">
    <citation type="journal article" date="2014" name="Antonie Van Leeuwenhoek">
        <title>Hyphomonas beringensis sp. nov. and Hyphomonas chukchiensis sp. nov., isolated from surface seawater of the Bering Sea and Chukchi Sea.</title>
        <authorList>
            <person name="Li C."/>
            <person name="Lai Q."/>
            <person name="Li G."/>
            <person name="Dong C."/>
            <person name="Wang J."/>
            <person name="Liao Y."/>
            <person name="Shao Z."/>
        </authorList>
    </citation>
    <scope>NUCLEOTIDE SEQUENCE [LARGE SCALE GENOMIC DNA]</scope>
    <source>
        <strain evidence="2 3">MHS-3</strain>
    </source>
</reference>
<evidence type="ECO:0000259" key="1">
    <source>
        <dbReference type="PROSITE" id="PS51465"/>
    </source>
</evidence>
<dbReference type="EMBL" id="ARYH01000001">
    <property type="protein sequence ID" value="KCZ84522.1"/>
    <property type="molecule type" value="Genomic_DNA"/>
</dbReference>
<dbReference type="Pfam" id="PF00050">
    <property type="entry name" value="Kazal_1"/>
    <property type="match status" value="1"/>
</dbReference>
<dbReference type="AlphaFoldDB" id="A0A069E3I2"/>
<dbReference type="CDD" id="cd00104">
    <property type="entry name" value="KAZAL_FS"/>
    <property type="match status" value="1"/>
</dbReference>
<organism evidence="2 3">
    <name type="scientific">Hyphomonas adhaerens MHS-3</name>
    <dbReference type="NCBI Taxonomy" id="1280949"/>
    <lineage>
        <taxon>Bacteria</taxon>
        <taxon>Pseudomonadati</taxon>
        <taxon>Pseudomonadota</taxon>
        <taxon>Alphaproteobacteria</taxon>
        <taxon>Hyphomonadales</taxon>
        <taxon>Hyphomonadaceae</taxon>
        <taxon>Hyphomonas</taxon>
    </lineage>
</organism>
<dbReference type="PROSITE" id="PS51465">
    <property type="entry name" value="KAZAL_2"/>
    <property type="match status" value="1"/>
</dbReference>
<dbReference type="SMART" id="SM00280">
    <property type="entry name" value="KAZAL"/>
    <property type="match status" value="1"/>
</dbReference>
<keyword evidence="3" id="KW-1185">Reference proteome</keyword>
<proteinExistence type="predicted"/>
<name>A0A069E3I2_9PROT</name>
<feature type="domain" description="Kazal-like" evidence="1">
    <location>
        <begin position="127"/>
        <end position="176"/>
    </location>
</feature>
<evidence type="ECO:0000313" key="2">
    <source>
        <dbReference type="EMBL" id="KCZ84522.1"/>
    </source>
</evidence>
<comment type="caution">
    <text evidence="2">The sequence shown here is derived from an EMBL/GenBank/DDBJ whole genome shotgun (WGS) entry which is preliminary data.</text>
</comment>
<dbReference type="SUPFAM" id="SSF100895">
    <property type="entry name" value="Kazal-type serine protease inhibitors"/>
    <property type="match status" value="1"/>
</dbReference>
<gene>
    <name evidence="2" type="ORF">HAD_02545</name>
</gene>
<accession>A0A069E3I2</accession>
<dbReference type="InterPro" id="IPR002350">
    <property type="entry name" value="Kazal_dom"/>
</dbReference>